<dbReference type="SUPFAM" id="SSF51735">
    <property type="entry name" value="NAD(P)-binding Rossmann-fold domains"/>
    <property type="match status" value="1"/>
</dbReference>
<protein>
    <submittedName>
        <fullName evidence="3">SDR family oxidoreductase</fullName>
    </submittedName>
</protein>
<dbReference type="PRINTS" id="PR00081">
    <property type="entry name" value="GDHRDH"/>
</dbReference>
<keyword evidence="4" id="KW-1185">Reference proteome</keyword>
<gene>
    <name evidence="3" type="ORF">P4R38_08870</name>
</gene>
<dbReference type="InterPro" id="IPR002347">
    <property type="entry name" value="SDR_fam"/>
</dbReference>
<dbReference type="RefSeq" id="WP_277191878.1">
    <property type="nucleotide sequence ID" value="NZ_JAROAV010000028.1"/>
</dbReference>
<organism evidence="3 4">
    <name type="scientific">Luteipulveratus flavus</name>
    <dbReference type="NCBI Taxonomy" id="3031728"/>
    <lineage>
        <taxon>Bacteria</taxon>
        <taxon>Bacillati</taxon>
        <taxon>Actinomycetota</taxon>
        <taxon>Actinomycetes</taxon>
        <taxon>Micrococcales</taxon>
        <taxon>Dermacoccaceae</taxon>
        <taxon>Luteipulveratus</taxon>
    </lineage>
</organism>
<name>A0ABT6C634_9MICO</name>
<dbReference type="Gene3D" id="3.40.50.720">
    <property type="entry name" value="NAD(P)-binding Rossmann-like Domain"/>
    <property type="match status" value="1"/>
</dbReference>
<proteinExistence type="inferred from homology"/>
<dbReference type="CDD" id="cd05233">
    <property type="entry name" value="SDR_c"/>
    <property type="match status" value="1"/>
</dbReference>
<comment type="caution">
    <text evidence="3">The sequence shown here is derived from an EMBL/GenBank/DDBJ whole genome shotgun (WGS) entry which is preliminary data.</text>
</comment>
<sequence>MTDSSGRPLVLVTGGTRGIGKAVCDALAPDHMLIVGGRDRAAVEKACAAYDSARPFVVDLADEDSTTDAVAALGLDRLDGVVHSAGLGGGARTEESSRALWREILEVNVIAVSDLTRLLLPALVAAQGTVVTINSGSGLRASGAGGHYPASKFALTALSDVLREELRPDGVRVCSVHPGRVDTDMQRELVASEGRPYDPKEFLRPESVATAVRTALTAGPDATYETISIRPGPAATHRRRD</sequence>
<evidence type="ECO:0000313" key="3">
    <source>
        <dbReference type="EMBL" id="MDF8264352.1"/>
    </source>
</evidence>
<dbReference type="Proteomes" id="UP001528912">
    <property type="component" value="Unassembled WGS sequence"/>
</dbReference>
<dbReference type="PROSITE" id="PS00061">
    <property type="entry name" value="ADH_SHORT"/>
    <property type="match status" value="1"/>
</dbReference>
<dbReference type="PANTHER" id="PTHR44196">
    <property type="entry name" value="DEHYDROGENASE/REDUCTASE SDR FAMILY MEMBER 7B"/>
    <property type="match status" value="1"/>
</dbReference>
<keyword evidence="2" id="KW-0560">Oxidoreductase</keyword>
<accession>A0ABT6C634</accession>
<evidence type="ECO:0000313" key="4">
    <source>
        <dbReference type="Proteomes" id="UP001528912"/>
    </source>
</evidence>
<reference evidence="3 4" key="1">
    <citation type="submission" date="2023-03" db="EMBL/GenBank/DDBJ databases">
        <title>YIM 133296 draft genome.</title>
        <authorList>
            <person name="Xiong L."/>
        </authorList>
    </citation>
    <scope>NUCLEOTIDE SEQUENCE [LARGE SCALE GENOMIC DNA]</scope>
    <source>
        <strain evidence="3 4">YIM 133296</strain>
    </source>
</reference>
<evidence type="ECO:0000256" key="2">
    <source>
        <dbReference type="ARBA" id="ARBA00023002"/>
    </source>
</evidence>
<dbReference type="InterPro" id="IPR020904">
    <property type="entry name" value="Sc_DH/Rdtase_CS"/>
</dbReference>
<dbReference type="PANTHER" id="PTHR44196:SF1">
    <property type="entry name" value="DEHYDROGENASE_REDUCTASE SDR FAMILY MEMBER 7B"/>
    <property type="match status" value="1"/>
</dbReference>
<dbReference type="InterPro" id="IPR036291">
    <property type="entry name" value="NAD(P)-bd_dom_sf"/>
</dbReference>
<dbReference type="Pfam" id="PF00106">
    <property type="entry name" value="adh_short"/>
    <property type="match status" value="1"/>
</dbReference>
<evidence type="ECO:0000256" key="1">
    <source>
        <dbReference type="ARBA" id="ARBA00006484"/>
    </source>
</evidence>
<comment type="similarity">
    <text evidence="1">Belongs to the short-chain dehydrogenases/reductases (SDR) family.</text>
</comment>
<dbReference type="NCBIfam" id="NF006073">
    <property type="entry name" value="PRK08219.1"/>
    <property type="match status" value="1"/>
</dbReference>
<dbReference type="EMBL" id="JAROAV010000028">
    <property type="protein sequence ID" value="MDF8264352.1"/>
    <property type="molecule type" value="Genomic_DNA"/>
</dbReference>